<name>A0A2G9UA92_TELCI</name>
<dbReference type="OrthoDB" id="1735038at2759"/>
<proteinExistence type="inferred from homology"/>
<keyword evidence="2" id="KW-0645">Protease</keyword>
<evidence type="ECO:0000256" key="4">
    <source>
        <dbReference type="ARBA" id="ARBA00022801"/>
    </source>
</evidence>
<evidence type="ECO:0000256" key="1">
    <source>
        <dbReference type="ARBA" id="ARBA00011079"/>
    </source>
</evidence>
<organism evidence="6 7">
    <name type="scientific">Teladorsagia circumcincta</name>
    <name type="common">Brown stomach worm</name>
    <name type="synonym">Ostertagia circumcincta</name>
    <dbReference type="NCBI Taxonomy" id="45464"/>
    <lineage>
        <taxon>Eukaryota</taxon>
        <taxon>Metazoa</taxon>
        <taxon>Ecdysozoa</taxon>
        <taxon>Nematoda</taxon>
        <taxon>Chromadorea</taxon>
        <taxon>Rhabditida</taxon>
        <taxon>Rhabditina</taxon>
        <taxon>Rhabditomorpha</taxon>
        <taxon>Strongyloidea</taxon>
        <taxon>Trichostrongylidae</taxon>
        <taxon>Teladorsagia</taxon>
    </lineage>
</organism>
<keyword evidence="7" id="KW-1185">Reference proteome</keyword>
<dbReference type="PANTHER" id="PTHR11010">
    <property type="entry name" value="PROTEASE S28 PRO-X CARBOXYPEPTIDASE-RELATED"/>
    <property type="match status" value="1"/>
</dbReference>
<dbReference type="Pfam" id="PF05577">
    <property type="entry name" value="Peptidase_S28"/>
    <property type="match status" value="1"/>
</dbReference>
<evidence type="ECO:0000256" key="5">
    <source>
        <dbReference type="ARBA" id="ARBA00023180"/>
    </source>
</evidence>
<comment type="similarity">
    <text evidence="1">Belongs to the peptidase S28 family.</text>
</comment>
<evidence type="ECO:0000313" key="6">
    <source>
        <dbReference type="EMBL" id="PIO67105.1"/>
    </source>
</evidence>
<accession>A0A2G9UA92</accession>
<evidence type="ECO:0000313" key="7">
    <source>
        <dbReference type="Proteomes" id="UP000230423"/>
    </source>
</evidence>
<gene>
    <name evidence="6" type="ORF">TELCIR_11160</name>
</gene>
<dbReference type="EMBL" id="KZ347809">
    <property type="protein sequence ID" value="PIO67105.1"/>
    <property type="molecule type" value="Genomic_DNA"/>
</dbReference>
<reference evidence="6 7" key="1">
    <citation type="submission" date="2015-09" db="EMBL/GenBank/DDBJ databases">
        <title>Draft genome of the parasitic nematode Teladorsagia circumcincta isolate WARC Sus (inbred).</title>
        <authorList>
            <person name="Mitreva M."/>
        </authorList>
    </citation>
    <scope>NUCLEOTIDE SEQUENCE [LARGE SCALE GENOMIC DNA]</scope>
    <source>
        <strain evidence="6 7">S</strain>
    </source>
</reference>
<keyword evidence="3" id="KW-0732">Signal</keyword>
<dbReference type="Proteomes" id="UP000230423">
    <property type="component" value="Unassembled WGS sequence"/>
</dbReference>
<evidence type="ECO:0008006" key="8">
    <source>
        <dbReference type="Google" id="ProtNLM"/>
    </source>
</evidence>
<dbReference type="PANTHER" id="PTHR11010:SF117">
    <property type="entry name" value="SERINE PROTEASE 16"/>
    <property type="match status" value="1"/>
</dbReference>
<dbReference type="GO" id="GO:0006508">
    <property type="term" value="P:proteolysis"/>
    <property type="evidence" value="ECO:0007669"/>
    <property type="project" value="UniProtKB-KW"/>
</dbReference>
<evidence type="ECO:0000256" key="3">
    <source>
        <dbReference type="ARBA" id="ARBA00022729"/>
    </source>
</evidence>
<dbReference type="Gene3D" id="3.40.50.1820">
    <property type="entry name" value="alpha/beta hydrolase"/>
    <property type="match status" value="1"/>
</dbReference>
<keyword evidence="4" id="KW-0378">Hydrolase</keyword>
<evidence type="ECO:0000256" key="2">
    <source>
        <dbReference type="ARBA" id="ARBA00022670"/>
    </source>
</evidence>
<dbReference type="GO" id="GO:0070008">
    <property type="term" value="F:serine-type exopeptidase activity"/>
    <property type="evidence" value="ECO:0007669"/>
    <property type="project" value="InterPro"/>
</dbReference>
<protein>
    <recommendedName>
        <fullName evidence="8">Serine carboxypeptidase S28</fullName>
    </recommendedName>
</protein>
<dbReference type="InterPro" id="IPR008758">
    <property type="entry name" value="Peptidase_S28"/>
</dbReference>
<dbReference type="InterPro" id="IPR029058">
    <property type="entry name" value="AB_hydrolase_fold"/>
</dbReference>
<dbReference type="GO" id="GO:0008239">
    <property type="term" value="F:dipeptidyl-peptidase activity"/>
    <property type="evidence" value="ECO:0007669"/>
    <property type="project" value="TreeGrafter"/>
</dbReference>
<sequence length="105" mass="12269">MEGESNDVEKSIESPLPARTFRKINLQLNLTQTRTQKIDLQRYFYNLRYYRPGGNAIFLMVGGAGKQIMEWVQFEEAPFVQWGKERGAPLFALEHRFYGKSHPTE</sequence>
<dbReference type="AlphaFoldDB" id="A0A2G9UA92"/>
<keyword evidence="5" id="KW-0325">Glycoprotein</keyword>